<reference evidence="2 3" key="1">
    <citation type="submission" date="2020-05" db="EMBL/GenBank/DDBJ databases">
        <authorList>
            <person name="Kim M.K."/>
        </authorList>
    </citation>
    <scope>NUCLEOTIDE SEQUENCE [LARGE SCALE GENOMIC DNA]</scope>
    <source>
        <strain evidence="2 3">BT25</strain>
    </source>
</reference>
<evidence type="ECO:0000313" key="3">
    <source>
        <dbReference type="Proteomes" id="UP000550508"/>
    </source>
</evidence>
<name>A0A849VLH6_9HYPH</name>
<comment type="caution">
    <text evidence="2">The sequence shown here is derived from an EMBL/GenBank/DDBJ whole genome shotgun (WGS) entry which is preliminary data.</text>
</comment>
<dbReference type="Pfam" id="PF13550">
    <property type="entry name" value="Phage-tail_3"/>
    <property type="match status" value="1"/>
</dbReference>
<keyword evidence="3" id="KW-1185">Reference proteome</keyword>
<dbReference type="RefSeq" id="WP_174207736.1">
    <property type="nucleotide sequence ID" value="NZ_JABUMX010000001.1"/>
</dbReference>
<sequence length="996" mass="105571">MAVFTGLATAIGGLLGGTFLSGGLGAILLKAAVGIGLNLIAKAIAGKPEKPQFSINGQLQSGGDVARSIILGHTVTAGSLVYANTWGDGGKTPNEYFTQVIAISDIPINGIIQLWVNGEPVTISGTLDPDDKGFQIPEYRKGSDNHLWIRFHDGTQSAADSLLVNRVSSSSHPWQSSRIGYGVAYAVVTAEVDPEFFTGFPQFKFEVQGARLYDPSRDSSVGGAGAQRWDNPATWGGDGDDLPAVQIYNLLRGFNYGSQWFYGLQGVSAARLPPADWIAQINKCRALIAGPVGPEPQYYTGGEIHVGAQIADAIEALLTGCQGKLSEIGGVYKIHVGEPDAAVFAFTDSDILSTEEQDFTPFFGLADTINGVNATYPEPAEGWNTKTAPAIHNAAFEALDGNRRLMADIQLDMVYRSSQVQRLMKSALAEARRARRHTLVLGPAAWVLEPGDVIIWNSERNGYVDKLFRVDGVSDRANLDVMLDITEVDPSDYDWDQEHDYTPPVFGPVGPVRPQPQPIVDWAAEPAVILDNNGSPRRPAILLSWDGDQADVIGVEFEVRNAATLETQYQSRMDQPSVGFIKISHGLLPNNIYGVRGRYIPGTPRTTLWSGWLNVTTPNILLGADDIYLPGMVDEVLQNLQQHLEWIAESTNYARDELDRLNLLAAQTGARSASESKELRESIGNVTASYKKDVLVVVTATKAAVIRVEDLEAVINDPVTGLAATASAVDAVATTVNDPGTGVVATANRVIALTATVGNFSASGLFRSTVEATQAGALATIGLSVAATGPGATSQAALFLSALTGGLSEIGMVADRIYMVNGANKRRPFVFTGGVLYLDDVRATSLSALSATLGAVDISSAIIGSLIVGTSNLGIDSVTSTGSAGPAAPPFSLTADMPSPNRSLLQFKYSVSVSNPGSSGVTRSATFSVVNNTTGATVYSKSFSVNSGNSLNIDETEFFFGQNAAGVNSFTATFQLSGSMNTTGLTGSLIALWWKR</sequence>
<dbReference type="InterPro" id="IPR032876">
    <property type="entry name" value="J_dom"/>
</dbReference>
<proteinExistence type="predicted"/>
<organism evidence="2 3">
    <name type="scientific">Phyllobacterium pellucidum</name>
    <dbReference type="NCBI Taxonomy" id="2740464"/>
    <lineage>
        <taxon>Bacteria</taxon>
        <taxon>Pseudomonadati</taxon>
        <taxon>Pseudomonadota</taxon>
        <taxon>Alphaproteobacteria</taxon>
        <taxon>Hyphomicrobiales</taxon>
        <taxon>Phyllobacteriaceae</taxon>
        <taxon>Phyllobacterium</taxon>
    </lineage>
</organism>
<gene>
    <name evidence="2" type="ORF">HQ945_05285</name>
</gene>
<feature type="domain" description="Tip attachment protein J" evidence="1">
    <location>
        <begin position="310"/>
        <end position="474"/>
    </location>
</feature>
<evidence type="ECO:0000313" key="2">
    <source>
        <dbReference type="EMBL" id="NTS30661.1"/>
    </source>
</evidence>
<protein>
    <submittedName>
        <fullName evidence="2">Phage tail protein</fullName>
    </submittedName>
</protein>
<dbReference type="Proteomes" id="UP000550508">
    <property type="component" value="Unassembled WGS sequence"/>
</dbReference>
<dbReference type="EMBL" id="JABUMX010000001">
    <property type="protein sequence ID" value="NTS30661.1"/>
    <property type="molecule type" value="Genomic_DNA"/>
</dbReference>
<evidence type="ECO:0000259" key="1">
    <source>
        <dbReference type="Pfam" id="PF13550"/>
    </source>
</evidence>
<accession>A0A849VLH6</accession>
<dbReference type="AlphaFoldDB" id="A0A849VLH6"/>